<feature type="transmembrane region" description="Helical" evidence="1">
    <location>
        <begin position="108"/>
        <end position="126"/>
    </location>
</feature>
<dbReference type="AlphaFoldDB" id="A0A371PVB9"/>
<evidence type="ECO:0000313" key="2">
    <source>
        <dbReference type="EMBL" id="REK86434.1"/>
    </source>
</evidence>
<keyword evidence="1" id="KW-1133">Transmembrane helix</keyword>
<name>A0A371PVB9_STRIH</name>
<dbReference type="OrthoDB" id="4275665at2"/>
<protein>
    <submittedName>
        <fullName evidence="2">Uncharacterized protein</fullName>
    </submittedName>
</protein>
<gene>
    <name evidence="2" type="ORF">DY245_32580</name>
</gene>
<keyword evidence="1" id="KW-0472">Membrane</keyword>
<dbReference type="RefSeq" id="WP_128510772.1">
    <property type="nucleotide sequence ID" value="NZ_QUAC01000248.1"/>
</dbReference>
<dbReference type="Proteomes" id="UP000262477">
    <property type="component" value="Unassembled WGS sequence"/>
</dbReference>
<dbReference type="EMBL" id="QUAC01000248">
    <property type="protein sequence ID" value="REK86434.1"/>
    <property type="molecule type" value="Genomic_DNA"/>
</dbReference>
<evidence type="ECO:0000256" key="1">
    <source>
        <dbReference type="SAM" id="Phobius"/>
    </source>
</evidence>
<keyword evidence="1" id="KW-0812">Transmembrane</keyword>
<organism evidence="2 3">
    <name type="scientific">Streptomyces inhibens</name>
    <dbReference type="NCBI Taxonomy" id="2293571"/>
    <lineage>
        <taxon>Bacteria</taxon>
        <taxon>Bacillati</taxon>
        <taxon>Actinomycetota</taxon>
        <taxon>Actinomycetes</taxon>
        <taxon>Kitasatosporales</taxon>
        <taxon>Streptomycetaceae</taxon>
        <taxon>Streptomyces</taxon>
    </lineage>
</organism>
<evidence type="ECO:0000313" key="3">
    <source>
        <dbReference type="Proteomes" id="UP000262477"/>
    </source>
</evidence>
<reference evidence="2 3" key="1">
    <citation type="submission" date="2018-08" db="EMBL/GenBank/DDBJ databases">
        <title>Streptomyces NEAU-D10 sp. nov., a novel Actinomycete isolated from soil.</title>
        <authorList>
            <person name="Jin L."/>
        </authorList>
    </citation>
    <scope>NUCLEOTIDE SEQUENCE [LARGE SCALE GENOMIC DNA]</scope>
    <source>
        <strain evidence="2 3">NEAU-D10</strain>
    </source>
</reference>
<feature type="transmembrane region" description="Helical" evidence="1">
    <location>
        <begin position="75"/>
        <end position="96"/>
    </location>
</feature>
<feature type="transmembrane region" description="Helical" evidence="1">
    <location>
        <begin position="20"/>
        <end position="44"/>
    </location>
</feature>
<accession>A0A371PVB9</accession>
<comment type="caution">
    <text evidence="2">The sequence shown here is derived from an EMBL/GenBank/DDBJ whole genome shotgun (WGS) entry which is preliminary data.</text>
</comment>
<sequence>MQEPGKAAVVERWRPRRSLWAPVLVNLVLGVPALVPLYCAQWLLTEYLPMDCRSSADIAGSTNCDYHTLDHAGPMMVVLVLTGAFVLALMVVVNIALPLARGRRLRSWLGSAALLLVPYAALWALYLSGLGL</sequence>
<proteinExistence type="predicted"/>
<keyword evidence="3" id="KW-1185">Reference proteome</keyword>